<gene>
    <name evidence="7" type="ORF">O6P43_011589</name>
</gene>
<dbReference type="KEGG" id="qsa:O6P43_011589"/>
<reference evidence="7" key="1">
    <citation type="journal article" date="2023" name="Science">
        <title>Elucidation of the pathway for biosynthesis of saponin adjuvants from the soapbark tree.</title>
        <authorList>
            <person name="Reed J."/>
            <person name="Orme A."/>
            <person name="El-Demerdash A."/>
            <person name="Owen C."/>
            <person name="Martin L.B.B."/>
            <person name="Misra R.C."/>
            <person name="Kikuchi S."/>
            <person name="Rejzek M."/>
            <person name="Martin A.C."/>
            <person name="Harkess A."/>
            <person name="Leebens-Mack J."/>
            <person name="Louveau T."/>
            <person name="Stephenson M.J."/>
            <person name="Osbourn A."/>
        </authorList>
    </citation>
    <scope>NUCLEOTIDE SEQUENCE</scope>
    <source>
        <strain evidence="7">S10</strain>
    </source>
</reference>
<evidence type="ECO:0000256" key="3">
    <source>
        <dbReference type="ARBA" id="ARBA00023163"/>
    </source>
</evidence>
<proteinExistence type="predicted"/>
<dbReference type="SMART" id="SM00353">
    <property type="entry name" value="HLH"/>
    <property type="match status" value="1"/>
</dbReference>
<dbReference type="GO" id="GO:0005634">
    <property type="term" value="C:nucleus"/>
    <property type="evidence" value="ECO:0007669"/>
    <property type="project" value="UniProtKB-SubCell"/>
</dbReference>
<dbReference type="CDD" id="cd18919">
    <property type="entry name" value="bHLH_AtBPE_like"/>
    <property type="match status" value="1"/>
</dbReference>
<sequence>MTVLERQRARMEWQQEQQLQQHHQQQQSNFFGSGFNGVLPMQAHVGQAQNFQGLMMGGESALGEAVTKPDPGLENGWPDLGKFEIPRMGFESVSGAASGLDMNSAISRTSSGPPSVVAAAAAQEAKGKESNLSEKISATGRESSKKRKADKVQNHKVVAEDDNKKDKRMKACADEGDSKVTEQTSTTTHNNRETSADTSKENSKASEVQKLDYIHVRARRGQATDSHSLAERVSRFMKTFFQVSRFTCCNDQYIMHFKISAWQFGFIIVFSALCRSGERKISERMKYLQDLVPGCNKITGKAGMLDEIINYVQSLQQQVEFLSMKLATVNPRLDFNIDDIFTKEVFPACTPSFPAIGMSSNMTNPAYLHFDPAQQMVSCCGLDMGINLPDMGLRRTTSAPVSIPETFLDAACFNQIQPSATWEADLQNIYNVALGQGRLTSFPSQQFTGPIEGSNLKMEM</sequence>
<keyword evidence="2" id="KW-0805">Transcription regulation</keyword>
<dbReference type="PROSITE" id="PS50888">
    <property type="entry name" value="BHLH"/>
    <property type="match status" value="1"/>
</dbReference>
<evidence type="ECO:0000256" key="1">
    <source>
        <dbReference type="ARBA" id="ARBA00004123"/>
    </source>
</evidence>
<protein>
    <submittedName>
        <fullName evidence="7">Transcription factor bHLH63-like</fullName>
    </submittedName>
</protein>
<keyword evidence="8" id="KW-1185">Reference proteome</keyword>
<dbReference type="GO" id="GO:0003700">
    <property type="term" value="F:DNA-binding transcription factor activity"/>
    <property type="evidence" value="ECO:0007669"/>
    <property type="project" value="TreeGrafter"/>
</dbReference>
<accession>A0AAD7LZQ8</accession>
<dbReference type="EMBL" id="JARAOO010000005">
    <property type="protein sequence ID" value="KAJ7967311.1"/>
    <property type="molecule type" value="Genomic_DNA"/>
</dbReference>
<dbReference type="PANTHER" id="PTHR12565">
    <property type="entry name" value="STEROL REGULATORY ELEMENT-BINDING PROTEIN"/>
    <property type="match status" value="1"/>
</dbReference>
<dbReference type="InterPro" id="IPR036638">
    <property type="entry name" value="HLH_DNA-bd_sf"/>
</dbReference>
<keyword evidence="3" id="KW-0804">Transcription</keyword>
<feature type="compositionally biased region" description="Low complexity" evidence="5">
    <location>
        <begin position="110"/>
        <end position="124"/>
    </location>
</feature>
<comment type="subcellular location">
    <subcellularLocation>
        <location evidence="1">Nucleus</location>
    </subcellularLocation>
</comment>
<evidence type="ECO:0000313" key="7">
    <source>
        <dbReference type="EMBL" id="KAJ7967311.1"/>
    </source>
</evidence>
<organism evidence="7 8">
    <name type="scientific">Quillaja saponaria</name>
    <name type="common">Soap bark tree</name>
    <dbReference type="NCBI Taxonomy" id="32244"/>
    <lineage>
        <taxon>Eukaryota</taxon>
        <taxon>Viridiplantae</taxon>
        <taxon>Streptophyta</taxon>
        <taxon>Embryophyta</taxon>
        <taxon>Tracheophyta</taxon>
        <taxon>Spermatophyta</taxon>
        <taxon>Magnoliopsida</taxon>
        <taxon>eudicotyledons</taxon>
        <taxon>Gunneridae</taxon>
        <taxon>Pentapetalae</taxon>
        <taxon>rosids</taxon>
        <taxon>fabids</taxon>
        <taxon>Fabales</taxon>
        <taxon>Quillajaceae</taxon>
        <taxon>Quillaja</taxon>
    </lineage>
</organism>
<evidence type="ECO:0000256" key="4">
    <source>
        <dbReference type="ARBA" id="ARBA00023242"/>
    </source>
</evidence>
<dbReference type="InterPro" id="IPR011598">
    <property type="entry name" value="bHLH_dom"/>
</dbReference>
<dbReference type="GO" id="GO:0046983">
    <property type="term" value="F:protein dimerization activity"/>
    <property type="evidence" value="ECO:0007669"/>
    <property type="project" value="InterPro"/>
</dbReference>
<feature type="region of interest" description="Disordered" evidence="5">
    <location>
        <begin position="104"/>
        <end position="206"/>
    </location>
</feature>
<feature type="compositionally biased region" description="Basic and acidic residues" evidence="5">
    <location>
        <begin position="150"/>
        <end position="180"/>
    </location>
</feature>
<evidence type="ECO:0000313" key="8">
    <source>
        <dbReference type="Proteomes" id="UP001163823"/>
    </source>
</evidence>
<dbReference type="AlphaFoldDB" id="A0AAD7LZQ8"/>
<evidence type="ECO:0000256" key="5">
    <source>
        <dbReference type="SAM" id="MobiDB-lite"/>
    </source>
</evidence>
<name>A0AAD7LZQ8_QUISA</name>
<comment type="caution">
    <text evidence="7">The sequence shown here is derived from an EMBL/GenBank/DDBJ whole genome shotgun (WGS) entry which is preliminary data.</text>
</comment>
<dbReference type="InterPro" id="IPR024097">
    <property type="entry name" value="bHLH_ZIP_TF"/>
</dbReference>
<dbReference type="SUPFAM" id="SSF47459">
    <property type="entry name" value="HLH, helix-loop-helix DNA-binding domain"/>
    <property type="match status" value="1"/>
</dbReference>
<feature type="compositionally biased region" description="Basic and acidic residues" evidence="5">
    <location>
        <begin position="190"/>
        <end position="206"/>
    </location>
</feature>
<dbReference type="Gene3D" id="4.10.280.10">
    <property type="entry name" value="Helix-loop-helix DNA-binding domain"/>
    <property type="match status" value="1"/>
</dbReference>
<dbReference type="Proteomes" id="UP001163823">
    <property type="component" value="Chromosome 5"/>
</dbReference>
<keyword evidence="4" id="KW-0539">Nucleus</keyword>
<evidence type="ECO:0000259" key="6">
    <source>
        <dbReference type="PROSITE" id="PS50888"/>
    </source>
</evidence>
<feature type="domain" description="BHLH" evidence="6">
    <location>
        <begin position="265"/>
        <end position="315"/>
    </location>
</feature>
<dbReference type="PANTHER" id="PTHR12565:SF184">
    <property type="entry name" value="BHLH TRANSCRIPTION FACTOR"/>
    <property type="match status" value="1"/>
</dbReference>
<evidence type="ECO:0000256" key="2">
    <source>
        <dbReference type="ARBA" id="ARBA00023015"/>
    </source>
</evidence>